<dbReference type="GO" id="GO:0003676">
    <property type="term" value="F:nucleic acid binding"/>
    <property type="evidence" value="ECO:0007669"/>
    <property type="project" value="InterPro"/>
</dbReference>
<reference evidence="3" key="1">
    <citation type="journal article" date="2017" name="Nature">
        <title>The sunflower genome provides insights into oil metabolism, flowering and Asterid evolution.</title>
        <authorList>
            <person name="Badouin H."/>
            <person name="Gouzy J."/>
            <person name="Grassa C.J."/>
            <person name="Murat F."/>
            <person name="Staton S.E."/>
            <person name="Cottret L."/>
            <person name="Lelandais-Briere C."/>
            <person name="Owens G.L."/>
            <person name="Carrere S."/>
            <person name="Mayjonade B."/>
            <person name="Legrand L."/>
            <person name="Gill N."/>
            <person name="Kane N.C."/>
            <person name="Bowers J.E."/>
            <person name="Hubner S."/>
            <person name="Bellec A."/>
            <person name="Berard A."/>
            <person name="Berges H."/>
            <person name="Blanchet N."/>
            <person name="Boniface M.C."/>
            <person name="Brunel D."/>
            <person name="Catrice O."/>
            <person name="Chaidir N."/>
            <person name="Claudel C."/>
            <person name="Donnadieu C."/>
            <person name="Faraut T."/>
            <person name="Fievet G."/>
            <person name="Helmstetter N."/>
            <person name="King M."/>
            <person name="Knapp S.J."/>
            <person name="Lai Z."/>
            <person name="Le Paslier M.C."/>
            <person name="Lippi Y."/>
            <person name="Lorenzon L."/>
            <person name="Mandel J.R."/>
            <person name="Marage G."/>
            <person name="Marchand G."/>
            <person name="Marquand E."/>
            <person name="Bret-Mestries E."/>
            <person name="Morien E."/>
            <person name="Nambeesan S."/>
            <person name="Nguyen T."/>
            <person name="Pegot-Espagnet P."/>
            <person name="Pouilly N."/>
            <person name="Raftis F."/>
            <person name="Sallet E."/>
            <person name="Schiex T."/>
            <person name="Thomas J."/>
            <person name="Vandecasteele C."/>
            <person name="Vares D."/>
            <person name="Vear F."/>
            <person name="Vautrin S."/>
            <person name="Crespi M."/>
            <person name="Mangin B."/>
            <person name="Burke J.M."/>
            <person name="Salse J."/>
            <person name="Munos S."/>
            <person name="Vincourt P."/>
            <person name="Rieseberg L.H."/>
            <person name="Langlade N.B."/>
        </authorList>
    </citation>
    <scope>NUCLEOTIDE SEQUENCE</scope>
    <source>
        <tissue evidence="3">Leaves</tissue>
    </source>
</reference>
<comment type="caution">
    <text evidence="3">The sequence shown here is derived from an EMBL/GenBank/DDBJ whole genome shotgun (WGS) entry which is preliminary data.</text>
</comment>
<name>A0A9K3N3X7_HELAN</name>
<keyword evidence="1" id="KW-0479">Metal-binding</keyword>
<accession>A0A9K3N3X7</accession>
<evidence type="ECO:0000313" key="3">
    <source>
        <dbReference type="EMBL" id="KAF5786127.1"/>
    </source>
</evidence>
<sequence>MRNDDYHKARQCYDLSVWCESGEWYDNRVCYTCGFQGHIAVNCQSQMFETRRCYNFQIKGHIARDCLMRSMGRSRAESQKVVKKKK</sequence>
<dbReference type="PROSITE" id="PS50158">
    <property type="entry name" value="ZF_CCHC"/>
    <property type="match status" value="1"/>
</dbReference>
<dbReference type="Gramene" id="mRNA:HanXRQr2_Chr10g0437051">
    <property type="protein sequence ID" value="CDS:HanXRQr2_Chr10g0437051.1"/>
    <property type="gene ID" value="HanXRQr2_Chr10g0437051"/>
</dbReference>
<gene>
    <name evidence="3" type="ORF">HanXRQr2_Chr10g0437051</name>
</gene>
<dbReference type="EMBL" id="MNCJ02000325">
    <property type="protein sequence ID" value="KAF5786127.1"/>
    <property type="molecule type" value="Genomic_DNA"/>
</dbReference>
<protein>
    <submittedName>
        <fullName evidence="3">Transcription factor interactor and regulator CCHC(Zn) family</fullName>
    </submittedName>
</protein>
<feature type="domain" description="CCHC-type" evidence="2">
    <location>
        <begin position="30"/>
        <end position="45"/>
    </location>
</feature>
<dbReference type="InterPro" id="IPR036875">
    <property type="entry name" value="Znf_CCHC_sf"/>
</dbReference>
<keyword evidence="4" id="KW-1185">Reference proteome</keyword>
<keyword evidence="1" id="KW-0863">Zinc-finger</keyword>
<reference evidence="3" key="2">
    <citation type="submission" date="2020-06" db="EMBL/GenBank/DDBJ databases">
        <title>Helianthus annuus Genome sequencing and assembly Release 2.</title>
        <authorList>
            <person name="Gouzy J."/>
            <person name="Langlade N."/>
            <person name="Munos S."/>
        </authorList>
    </citation>
    <scope>NUCLEOTIDE SEQUENCE</scope>
    <source>
        <tissue evidence="3">Leaves</tissue>
    </source>
</reference>
<dbReference type="InterPro" id="IPR001878">
    <property type="entry name" value="Znf_CCHC"/>
</dbReference>
<evidence type="ECO:0000313" key="4">
    <source>
        <dbReference type="Proteomes" id="UP000215914"/>
    </source>
</evidence>
<dbReference type="SMART" id="SM00343">
    <property type="entry name" value="ZnF_C2HC"/>
    <property type="match status" value="2"/>
</dbReference>
<proteinExistence type="predicted"/>
<evidence type="ECO:0000256" key="1">
    <source>
        <dbReference type="PROSITE-ProRule" id="PRU00047"/>
    </source>
</evidence>
<dbReference type="SUPFAM" id="SSF57756">
    <property type="entry name" value="Retrovirus zinc finger-like domains"/>
    <property type="match status" value="1"/>
</dbReference>
<dbReference type="Gene3D" id="4.10.60.10">
    <property type="entry name" value="Zinc finger, CCHC-type"/>
    <property type="match status" value="1"/>
</dbReference>
<keyword evidence="1" id="KW-0862">Zinc</keyword>
<dbReference type="AlphaFoldDB" id="A0A9K3N3X7"/>
<dbReference type="Pfam" id="PF00098">
    <property type="entry name" value="zf-CCHC"/>
    <property type="match status" value="1"/>
</dbReference>
<dbReference type="Proteomes" id="UP000215914">
    <property type="component" value="Unassembled WGS sequence"/>
</dbReference>
<evidence type="ECO:0000259" key="2">
    <source>
        <dbReference type="PROSITE" id="PS50158"/>
    </source>
</evidence>
<dbReference type="GO" id="GO:0008270">
    <property type="term" value="F:zinc ion binding"/>
    <property type="evidence" value="ECO:0007669"/>
    <property type="project" value="UniProtKB-KW"/>
</dbReference>
<organism evidence="3 4">
    <name type="scientific">Helianthus annuus</name>
    <name type="common">Common sunflower</name>
    <dbReference type="NCBI Taxonomy" id="4232"/>
    <lineage>
        <taxon>Eukaryota</taxon>
        <taxon>Viridiplantae</taxon>
        <taxon>Streptophyta</taxon>
        <taxon>Embryophyta</taxon>
        <taxon>Tracheophyta</taxon>
        <taxon>Spermatophyta</taxon>
        <taxon>Magnoliopsida</taxon>
        <taxon>eudicotyledons</taxon>
        <taxon>Gunneridae</taxon>
        <taxon>Pentapetalae</taxon>
        <taxon>asterids</taxon>
        <taxon>campanulids</taxon>
        <taxon>Asterales</taxon>
        <taxon>Asteraceae</taxon>
        <taxon>Asteroideae</taxon>
        <taxon>Heliantheae alliance</taxon>
        <taxon>Heliantheae</taxon>
        <taxon>Helianthus</taxon>
    </lineage>
</organism>